<name>A0ABP8J2S0_9MICO</name>
<gene>
    <name evidence="2" type="ORF">GCM10023167_04060</name>
</gene>
<comment type="catalytic activity">
    <reaction evidence="1">
        <text>L-cysteine + L-glutamate + ATP = gamma-L-glutamyl-L-cysteine + ADP + phosphate + H(+)</text>
        <dbReference type="Rhea" id="RHEA:13285"/>
        <dbReference type="ChEBI" id="CHEBI:15378"/>
        <dbReference type="ChEBI" id="CHEBI:29985"/>
        <dbReference type="ChEBI" id="CHEBI:30616"/>
        <dbReference type="ChEBI" id="CHEBI:35235"/>
        <dbReference type="ChEBI" id="CHEBI:43474"/>
        <dbReference type="ChEBI" id="CHEBI:58173"/>
        <dbReference type="ChEBI" id="CHEBI:456216"/>
        <dbReference type="EC" id="6.3.2.2"/>
    </reaction>
</comment>
<dbReference type="Pfam" id="PF04107">
    <property type="entry name" value="GCS2"/>
    <property type="match status" value="1"/>
</dbReference>
<dbReference type="InterPro" id="IPR006336">
    <property type="entry name" value="GCS2"/>
</dbReference>
<organism evidence="2 3">
    <name type="scientific">Brevibacterium pityocampae</name>
    <dbReference type="NCBI Taxonomy" id="506594"/>
    <lineage>
        <taxon>Bacteria</taxon>
        <taxon>Bacillati</taxon>
        <taxon>Actinomycetota</taxon>
        <taxon>Actinomycetes</taxon>
        <taxon>Micrococcales</taxon>
        <taxon>Brevibacteriaceae</taxon>
        <taxon>Brevibacterium</taxon>
    </lineage>
</organism>
<evidence type="ECO:0000313" key="2">
    <source>
        <dbReference type="EMBL" id="GAA4383960.1"/>
    </source>
</evidence>
<dbReference type="RefSeq" id="WP_295690319.1">
    <property type="nucleotide sequence ID" value="NZ_BAABGL010000002.1"/>
</dbReference>
<dbReference type="InterPro" id="IPR050141">
    <property type="entry name" value="GCL_type2/YbdK_subfam"/>
</dbReference>
<dbReference type="EMBL" id="BAABGL010000002">
    <property type="protein sequence ID" value="GAA4383960.1"/>
    <property type="molecule type" value="Genomic_DNA"/>
</dbReference>
<protein>
    <recommendedName>
        <fullName evidence="4">Glutamate--cysteine ligase</fullName>
    </recommendedName>
</protein>
<evidence type="ECO:0000256" key="1">
    <source>
        <dbReference type="ARBA" id="ARBA00048819"/>
    </source>
</evidence>
<evidence type="ECO:0000313" key="3">
    <source>
        <dbReference type="Proteomes" id="UP001500642"/>
    </source>
</evidence>
<dbReference type="Proteomes" id="UP001500642">
    <property type="component" value="Unassembled WGS sequence"/>
</dbReference>
<dbReference type="SUPFAM" id="SSF55931">
    <property type="entry name" value="Glutamine synthetase/guanido kinase"/>
    <property type="match status" value="1"/>
</dbReference>
<proteinExistence type="predicted"/>
<accession>A0ABP8J2S0</accession>
<dbReference type="InterPro" id="IPR014746">
    <property type="entry name" value="Gln_synth/guanido_kin_cat_dom"/>
</dbReference>
<reference evidence="3" key="1">
    <citation type="journal article" date="2019" name="Int. J. Syst. Evol. Microbiol.">
        <title>The Global Catalogue of Microorganisms (GCM) 10K type strain sequencing project: providing services to taxonomists for standard genome sequencing and annotation.</title>
        <authorList>
            <consortium name="The Broad Institute Genomics Platform"/>
            <consortium name="The Broad Institute Genome Sequencing Center for Infectious Disease"/>
            <person name="Wu L."/>
            <person name="Ma J."/>
        </authorList>
    </citation>
    <scope>NUCLEOTIDE SEQUENCE [LARGE SCALE GENOMIC DNA]</scope>
    <source>
        <strain evidence="3">JCM 17808</strain>
    </source>
</reference>
<dbReference type="Gene3D" id="3.30.590.20">
    <property type="match status" value="1"/>
</dbReference>
<evidence type="ECO:0008006" key="4">
    <source>
        <dbReference type="Google" id="ProtNLM"/>
    </source>
</evidence>
<sequence length="232" mass="24738">MTTFGIEEEYLLIDRDTGLPASPSPEQTRTLHALEVAGGSATAEWFTCQLEYNSPVHTETGTALSKLLGFRRALAATADRIGFAVAALGTAPDHPRSPSEVSPGAHYSTLAELAPRFTVDHHVNGLHVHVGLADLATGVRALNGLRPWLPVLVALGANSPVWQGADTGFASWRTIQYRRWLVNGIPPRFHDLADYESRVATLPEACAISGGRSRGVGCGMLTGRQTCAVCGQ</sequence>
<comment type="caution">
    <text evidence="2">The sequence shown here is derived from an EMBL/GenBank/DDBJ whole genome shotgun (WGS) entry which is preliminary data.</text>
</comment>
<dbReference type="PANTHER" id="PTHR36510">
    <property type="entry name" value="GLUTAMATE--CYSTEINE LIGASE 2-RELATED"/>
    <property type="match status" value="1"/>
</dbReference>
<keyword evidence="3" id="KW-1185">Reference proteome</keyword>
<dbReference type="PANTHER" id="PTHR36510:SF1">
    <property type="entry name" value="GLUTAMATE--CYSTEINE LIGASE 2-RELATED"/>
    <property type="match status" value="1"/>
</dbReference>